<evidence type="ECO:0000256" key="1">
    <source>
        <dbReference type="ARBA" id="ARBA00004141"/>
    </source>
</evidence>
<dbReference type="OrthoDB" id="3358017at2759"/>
<proteinExistence type="predicted"/>
<dbReference type="AlphaFoldDB" id="A0A6A5V8H3"/>
<feature type="transmembrane region" description="Helical" evidence="5">
    <location>
        <begin position="159"/>
        <end position="181"/>
    </location>
</feature>
<feature type="transmembrane region" description="Helical" evidence="5">
    <location>
        <begin position="81"/>
        <end position="103"/>
    </location>
</feature>
<protein>
    <submittedName>
        <fullName evidence="6">Putative RTA1 domain protein</fullName>
    </submittedName>
</protein>
<sequence>MNNLHSRGGEVEFDLYPYAPSPTAGYAFLALFGIGGLVHLCMLIPLRAWFFILFVLGCVGEAAGYYGRAWSHSNIRNGSPYLIQLMLILASAPLLAATIYMTLGRLVRALEAEEHAFLSPCWTTKIYVLIDIGSFITQTSGAAMQASGDPEGIKTGKTIVIGGLCVQLGAFAVFIVSVGIFHRRLVLVPMEVSRMHDTWRRYMWMLYAVSGLIIVRSIFRLAEFTEGANGHLYKTETFLYLFDASIIFLVVVIMAILHPGILLRALYFAAAARSN</sequence>
<gene>
    <name evidence="6" type="ORF">BU23DRAFT_589648</name>
</gene>
<dbReference type="InterPro" id="IPR007568">
    <property type="entry name" value="RTA1"/>
</dbReference>
<evidence type="ECO:0000256" key="2">
    <source>
        <dbReference type="ARBA" id="ARBA00022692"/>
    </source>
</evidence>
<dbReference type="PANTHER" id="PTHR31465">
    <property type="entry name" value="PROTEIN RTA1-RELATED"/>
    <property type="match status" value="1"/>
</dbReference>
<organism evidence="6 7">
    <name type="scientific">Bimuria novae-zelandiae CBS 107.79</name>
    <dbReference type="NCBI Taxonomy" id="1447943"/>
    <lineage>
        <taxon>Eukaryota</taxon>
        <taxon>Fungi</taxon>
        <taxon>Dikarya</taxon>
        <taxon>Ascomycota</taxon>
        <taxon>Pezizomycotina</taxon>
        <taxon>Dothideomycetes</taxon>
        <taxon>Pleosporomycetidae</taxon>
        <taxon>Pleosporales</taxon>
        <taxon>Massarineae</taxon>
        <taxon>Didymosphaeriaceae</taxon>
        <taxon>Bimuria</taxon>
    </lineage>
</organism>
<feature type="transmembrane region" description="Helical" evidence="5">
    <location>
        <begin position="239"/>
        <end position="257"/>
    </location>
</feature>
<evidence type="ECO:0000256" key="3">
    <source>
        <dbReference type="ARBA" id="ARBA00022989"/>
    </source>
</evidence>
<keyword evidence="3 5" id="KW-1133">Transmembrane helix</keyword>
<evidence type="ECO:0000313" key="7">
    <source>
        <dbReference type="Proteomes" id="UP000800036"/>
    </source>
</evidence>
<feature type="transmembrane region" description="Helical" evidence="5">
    <location>
        <begin position="23"/>
        <end position="41"/>
    </location>
</feature>
<dbReference type="EMBL" id="ML976681">
    <property type="protein sequence ID" value="KAF1973405.1"/>
    <property type="molecule type" value="Genomic_DNA"/>
</dbReference>
<evidence type="ECO:0000256" key="5">
    <source>
        <dbReference type="SAM" id="Phobius"/>
    </source>
</evidence>
<comment type="subcellular location">
    <subcellularLocation>
        <location evidence="1">Membrane</location>
        <topology evidence="1">Multi-pass membrane protein</topology>
    </subcellularLocation>
</comment>
<evidence type="ECO:0000313" key="6">
    <source>
        <dbReference type="EMBL" id="KAF1973405.1"/>
    </source>
</evidence>
<keyword evidence="4 5" id="KW-0472">Membrane</keyword>
<feature type="transmembrane region" description="Helical" evidence="5">
    <location>
        <begin position="48"/>
        <end position="66"/>
    </location>
</feature>
<feature type="transmembrane region" description="Helical" evidence="5">
    <location>
        <begin position="202"/>
        <end position="219"/>
    </location>
</feature>
<keyword evidence="7" id="KW-1185">Reference proteome</keyword>
<name>A0A6A5V8H3_9PLEO</name>
<dbReference type="PANTHER" id="PTHR31465:SF17">
    <property type="entry name" value="DOMAIN PROTEIN, PUTATIVE (AFU_ORTHOLOGUE AFUA_5G09900)-RELATED"/>
    <property type="match status" value="1"/>
</dbReference>
<reference evidence="6" key="1">
    <citation type="journal article" date="2020" name="Stud. Mycol.">
        <title>101 Dothideomycetes genomes: a test case for predicting lifestyles and emergence of pathogens.</title>
        <authorList>
            <person name="Haridas S."/>
            <person name="Albert R."/>
            <person name="Binder M."/>
            <person name="Bloem J."/>
            <person name="Labutti K."/>
            <person name="Salamov A."/>
            <person name="Andreopoulos B."/>
            <person name="Baker S."/>
            <person name="Barry K."/>
            <person name="Bills G."/>
            <person name="Bluhm B."/>
            <person name="Cannon C."/>
            <person name="Castanera R."/>
            <person name="Culley D."/>
            <person name="Daum C."/>
            <person name="Ezra D."/>
            <person name="Gonzalez J."/>
            <person name="Henrissat B."/>
            <person name="Kuo A."/>
            <person name="Liang C."/>
            <person name="Lipzen A."/>
            <person name="Lutzoni F."/>
            <person name="Magnuson J."/>
            <person name="Mondo S."/>
            <person name="Nolan M."/>
            <person name="Ohm R."/>
            <person name="Pangilinan J."/>
            <person name="Park H.-J."/>
            <person name="Ramirez L."/>
            <person name="Alfaro M."/>
            <person name="Sun H."/>
            <person name="Tritt A."/>
            <person name="Yoshinaga Y."/>
            <person name="Zwiers L.-H."/>
            <person name="Turgeon B."/>
            <person name="Goodwin S."/>
            <person name="Spatafora J."/>
            <person name="Crous P."/>
            <person name="Grigoriev I."/>
        </authorList>
    </citation>
    <scope>NUCLEOTIDE SEQUENCE</scope>
    <source>
        <strain evidence="6">CBS 107.79</strain>
    </source>
</reference>
<evidence type="ECO:0000256" key="4">
    <source>
        <dbReference type="ARBA" id="ARBA00023136"/>
    </source>
</evidence>
<dbReference type="Pfam" id="PF04479">
    <property type="entry name" value="RTA1"/>
    <property type="match status" value="1"/>
</dbReference>
<accession>A0A6A5V8H3</accession>
<dbReference type="Proteomes" id="UP000800036">
    <property type="component" value="Unassembled WGS sequence"/>
</dbReference>
<keyword evidence="2 5" id="KW-0812">Transmembrane</keyword>
<dbReference type="GO" id="GO:0016020">
    <property type="term" value="C:membrane"/>
    <property type="evidence" value="ECO:0007669"/>
    <property type="project" value="UniProtKB-SubCell"/>
</dbReference>
<feature type="transmembrane region" description="Helical" evidence="5">
    <location>
        <begin position="124"/>
        <end position="147"/>
    </location>
</feature>